<evidence type="ECO:0000313" key="3">
    <source>
        <dbReference type="EMBL" id="GBG78243.1"/>
    </source>
</evidence>
<dbReference type="SUPFAM" id="SSF55136">
    <property type="entry name" value="Probable bacterial effector-binding domain"/>
    <property type="match status" value="2"/>
</dbReference>
<dbReference type="Gene3D" id="3.20.80.10">
    <property type="entry name" value="Regulatory factor, effector binding domain"/>
    <property type="match status" value="2"/>
</dbReference>
<dbReference type="Pfam" id="PF04832">
    <property type="entry name" value="SOUL"/>
    <property type="match status" value="2"/>
</dbReference>
<dbReference type="PANTHER" id="PTHR11220">
    <property type="entry name" value="HEME-BINDING PROTEIN-RELATED"/>
    <property type="match status" value="1"/>
</dbReference>
<dbReference type="PANTHER" id="PTHR11220:SF54">
    <property type="entry name" value="OS02G0533200 PROTEIN"/>
    <property type="match status" value="1"/>
</dbReference>
<dbReference type="InterPro" id="IPR011256">
    <property type="entry name" value="Reg_factor_effector_dom_sf"/>
</dbReference>
<dbReference type="EMBL" id="BFEA01000290">
    <property type="protein sequence ID" value="GBG78243.1"/>
    <property type="molecule type" value="Genomic_DNA"/>
</dbReference>
<evidence type="ECO:0008006" key="5">
    <source>
        <dbReference type="Google" id="ProtNLM"/>
    </source>
</evidence>
<dbReference type="InterPro" id="IPR006917">
    <property type="entry name" value="SOUL_heme-bd"/>
</dbReference>
<dbReference type="Gramene" id="GBG78243">
    <property type="protein sequence ID" value="GBG78243"/>
    <property type="gene ID" value="CBR_g26276"/>
</dbReference>
<comment type="caution">
    <text evidence="3">The sequence shown here is derived from an EMBL/GenBank/DDBJ whole genome shotgun (WGS) entry which is preliminary data.</text>
</comment>
<dbReference type="Proteomes" id="UP000265515">
    <property type="component" value="Unassembled WGS sequence"/>
</dbReference>
<organism evidence="3 4">
    <name type="scientific">Chara braunii</name>
    <name type="common">Braun's stonewort</name>
    <dbReference type="NCBI Taxonomy" id="69332"/>
    <lineage>
        <taxon>Eukaryota</taxon>
        <taxon>Viridiplantae</taxon>
        <taxon>Streptophyta</taxon>
        <taxon>Charophyceae</taxon>
        <taxon>Charales</taxon>
        <taxon>Characeae</taxon>
        <taxon>Chara</taxon>
    </lineage>
</organism>
<comment type="similarity">
    <text evidence="1">Belongs to the HEBP family.</text>
</comment>
<feature type="region of interest" description="Disordered" evidence="2">
    <location>
        <begin position="73"/>
        <end position="97"/>
    </location>
</feature>
<proteinExistence type="inferred from homology"/>
<dbReference type="AlphaFoldDB" id="A0A388L7R7"/>
<evidence type="ECO:0000256" key="1">
    <source>
        <dbReference type="ARBA" id="ARBA00009817"/>
    </source>
</evidence>
<gene>
    <name evidence="3" type="ORF">CBR_g26276</name>
</gene>
<sequence>MVAGTCTVAEWMGYSDGREERGVGRLDTCTYTASLRRRPGSRWHGGKGATQESSLDHHKCRAWRSLLPTSSSSFMRRVRQSGSRRRDGASSSSSGQRPDLVRVRAGLADMLVMRAEQFIRVVAGVDLNRNQLAGEAFAVGAATLREVERVSLTSVGNALNEAIRVRARSSRLEEAFMEIPDLESFSYRVVKRGPGYEIREMAPYVVAETTIKDEPFSSQGSSNAFNMLAGYIFGKNTRREEMQMTTPVVMAAKTTDAGDGREEEGRNEKGEKMKMTTPVMIARTPSIPNEANGGEKGLQMEMTTPVMNKQEGSGGEWKMSFLMPSKYGEEGEGLPIPDSPDVSIKRVPGRVLGVTAFPGYVTNGLVQTKEEELRRALEQDPDVRIRPSAIAEVAQYNDPFKPPMVRRNEVALEVELLSLLNDD</sequence>
<reference evidence="3 4" key="1">
    <citation type="journal article" date="2018" name="Cell">
        <title>The Chara Genome: Secondary Complexity and Implications for Plant Terrestrialization.</title>
        <authorList>
            <person name="Nishiyama T."/>
            <person name="Sakayama H."/>
            <person name="Vries J.D."/>
            <person name="Buschmann H."/>
            <person name="Saint-Marcoux D."/>
            <person name="Ullrich K.K."/>
            <person name="Haas F.B."/>
            <person name="Vanderstraeten L."/>
            <person name="Becker D."/>
            <person name="Lang D."/>
            <person name="Vosolsobe S."/>
            <person name="Rombauts S."/>
            <person name="Wilhelmsson P.K.I."/>
            <person name="Janitza P."/>
            <person name="Kern R."/>
            <person name="Heyl A."/>
            <person name="Rumpler F."/>
            <person name="Villalobos L.I.A.C."/>
            <person name="Clay J.M."/>
            <person name="Skokan R."/>
            <person name="Toyoda A."/>
            <person name="Suzuki Y."/>
            <person name="Kagoshima H."/>
            <person name="Schijlen E."/>
            <person name="Tajeshwar N."/>
            <person name="Catarino B."/>
            <person name="Hetherington A.J."/>
            <person name="Saltykova A."/>
            <person name="Bonnot C."/>
            <person name="Breuninger H."/>
            <person name="Symeonidi A."/>
            <person name="Radhakrishnan G.V."/>
            <person name="Van Nieuwerburgh F."/>
            <person name="Deforce D."/>
            <person name="Chang C."/>
            <person name="Karol K.G."/>
            <person name="Hedrich R."/>
            <person name="Ulvskov P."/>
            <person name="Glockner G."/>
            <person name="Delwiche C.F."/>
            <person name="Petrasek J."/>
            <person name="Van de Peer Y."/>
            <person name="Friml J."/>
            <person name="Beilby M."/>
            <person name="Dolan L."/>
            <person name="Kohara Y."/>
            <person name="Sugano S."/>
            <person name="Fujiyama A."/>
            <person name="Delaux P.-M."/>
            <person name="Quint M."/>
            <person name="TheiBen G."/>
            <person name="Hagemann M."/>
            <person name="Harholt J."/>
            <person name="Dunand C."/>
            <person name="Zachgo S."/>
            <person name="Langdale J."/>
            <person name="Maumus F."/>
            <person name="Straeten D.V.D."/>
            <person name="Gould S.B."/>
            <person name="Rensing S.A."/>
        </authorList>
    </citation>
    <scope>NUCLEOTIDE SEQUENCE [LARGE SCALE GENOMIC DNA]</scope>
    <source>
        <strain evidence="3 4">S276</strain>
    </source>
</reference>
<keyword evidence="4" id="KW-1185">Reference proteome</keyword>
<evidence type="ECO:0000256" key="2">
    <source>
        <dbReference type="SAM" id="MobiDB-lite"/>
    </source>
</evidence>
<accession>A0A388L7R7</accession>
<name>A0A388L7R7_CHABU</name>
<evidence type="ECO:0000313" key="4">
    <source>
        <dbReference type="Proteomes" id="UP000265515"/>
    </source>
</evidence>
<dbReference type="OrthoDB" id="6424451at2759"/>
<protein>
    <recommendedName>
        <fullName evidence="5">SOUL heme-binding protein</fullName>
    </recommendedName>
</protein>